<reference evidence="2" key="1">
    <citation type="submission" date="2019-02" db="EMBL/GenBank/DDBJ databases">
        <title>Draft genome sequence of Sphaerospermopsis reniformis NIES-1949.</title>
        <authorList>
            <person name="Yamaguchi H."/>
            <person name="Suzuki S."/>
            <person name="Kawachi M."/>
        </authorList>
    </citation>
    <scope>NUCLEOTIDE SEQUENCE [LARGE SCALE GENOMIC DNA]</scope>
    <source>
        <strain evidence="2">NIES-1949</strain>
    </source>
</reference>
<accession>A0A479ZUS2</accession>
<dbReference type="EMBL" id="BJCE01000005">
    <property type="protein sequence ID" value="GCL35243.1"/>
    <property type="molecule type" value="Genomic_DNA"/>
</dbReference>
<protein>
    <submittedName>
        <fullName evidence="1">Uncharacterized protein</fullName>
    </submittedName>
</protein>
<evidence type="ECO:0000313" key="1">
    <source>
        <dbReference type="EMBL" id="GCL35243.1"/>
    </source>
</evidence>
<organism evidence="1 2">
    <name type="scientific">Sphaerospermopsis reniformis</name>
    <dbReference type="NCBI Taxonomy" id="531300"/>
    <lineage>
        <taxon>Bacteria</taxon>
        <taxon>Bacillati</taxon>
        <taxon>Cyanobacteriota</taxon>
        <taxon>Cyanophyceae</taxon>
        <taxon>Nostocales</taxon>
        <taxon>Aphanizomenonaceae</taxon>
        <taxon>Sphaerospermopsis</taxon>
    </lineage>
</organism>
<proteinExistence type="predicted"/>
<dbReference type="AlphaFoldDB" id="A0A479ZUS2"/>
<sequence>MNMKLNIEFLIPFITATFVYSGFISAEVSKSQPIATHKKPNVPEVVQSQWKIFTPPDKSFQVLMPVRPNTKTQIQKTYMGEIKLNIFVAQPPEQEVAYLVTYNEFPYSYAKMTSPQQILNQAKENTLKATQSNLISERNIRSSNSHPGKEIQYIDSAGKVTTNRMYVAEGRLYQVMAIVSRKQRSTLEKTITGYLNSFQLVLRR</sequence>
<dbReference type="Proteomes" id="UP000300142">
    <property type="component" value="Unassembled WGS sequence"/>
</dbReference>
<keyword evidence="2" id="KW-1185">Reference proteome</keyword>
<gene>
    <name evidence="1" type="ORF">SR1949_03350</name>
</gene>
<comment type="caution">
    <text evidence="1">The sequence shown here is derived from an EMBL/GenBank/DDBJ whole genome shotgun (WGS) entry which is preliminary data.</text>
</comment>
<name>A0A479ZUS2_9CYAN</name>
<evidence type="ECO:0000313" key="2">
    <source>
        <dbReference type="Proteomes" id="UP000300142"/>
    </source>
</evidence>